<comment type="caution">
    <text evidence="2">The sequence shown here is derived from an EMBL/GenBank/DDBJ whole genome shotgun (WGS) entry which is preliminary data.</text>
</comment>
<dbReference type="Gene3D" id="3.10.180.10">
    <property type="entry name" value="2,3-Dihydroxybiphenyl 1,2-Dioxygenase, domain 1"/>
    <property type="match status" value="1"/>
</dbReference>
<dbReference type="EMBL" id="PJRS01000011">
    <property type="protein sequence ID" value="PLR27907.1"/>
    <property type="molecule type" value="Genomic_DNA"/>
</dbReference>
<dbReference type="SUPFAM" id="SSF54593">
    <property type="entry name" value="Glyoxalase/Bleomycin resistance protein/Dihydroxybiphenyl dioxygenase"/>
    <property type="match status" value="1"/>
</dbReference>
<dbReference type="AlphaFoldDB" id="A0A2N5DPD9"/>
<evidence type="ECO:0000313" key="3">
    <source>
        <dbReference type="Proteomes" id="UP000234479"/>
    </source>
</evidence>
<feature type="domain" description="VOC" evidence="1">
    <location>
        <begin position="4"/>
        <end position="119"/>
    </location>
</feature>
<name>A0A2N5DPD9_9CAUL</name>
<dbReference type="InterPro" id="IPR004360">
    <property type="entry name" value="Glyas_Fos-R_dOase_dom"/>
</dbReference>
<gene>
    <name evidence="2" type="ORF">SGCZBJ_06015</name>
</gene>
<dbReference type="Proteomes" id="UP000234479">
    <property type="component" value="Unassembled WGS sequence"/>
</dbReference>
<sequence>MIKKLNYVGIPTRDQERALAFWTGVMGFIITTDRPIGDRRWIELSIPGAQTGILLFTPEGHEDRVGTFFNGSFGCDSVQYEYERLLEKGVTFLAPPELKPFPHVYFQDPDGNTFFLSSR</sequence>
<dbReference type="PANTHER" id="PTHR36437:SF2">
    <property type="entry name" value="GLYOXALASE_BLEOMYCIN RESISTANCE PROTEIN_DIOXYGENASE"/>
    <property type="match status" value="1"/>
</dbReference>
<evidence type="ECO:0000313" key="2">
    <source>
        <dbReference type="EMBL" id="PLR27907.1"/>
    </source>
</evidence>
<reference evidence="2 3" key="1">
    <citation type="submission" date="2017-12" db="EMBL/GenBank/DDBJ databases">
        <title>The genome sequence of Caulobacter sp. 410.</title>
        <authorList>
            <person name="Gao J."/>
            <person name="Mao X."/>
            <person name="Sun J."/>
        </authorList>
    </citation>
    <scope>NUCLEOTIDE SEQUENCE [LARGE SCALE GENOMIC DNA]</scope>
    <source>
        <strain evidence="2 3">410</strain>
    </source>
</reference>
<dbReference type="Pfam" id="PF00903">
    <property type="entry name" value="Glyoxalase"/>
    <property type="match status" value="1"/>
</dbReference>
<dbReference type="RefSeq" id="WP_101717104.1">
    <property type="nucleotide sequence ID" value="NZ_PJRS01000011.1"/>
</dbReference>
<dbReference type="PANTHER" id="PTHR36437">
    <property type="entry name" value="GLYOXALASE/BLEOMYCIN RESISTANCE PROTEIN/DIOXYGENASE"/>
    <property type="match status" value="1"/>
</dbReference>
<dbReference type="InterPro" id="IPR037523">
    <property type="entry name" value="VOC_core"/>
</dbReference>
<dbReference type="InterPro" id="IPR029068">
    <property type="entry name" value="Glyas_Bleomycin-R_OHBP_Dase"/>
</dbReference>
<evidence type="ECO:0000259" key="1">
    <source>
        <dbReference type="PROSITE" id="PS51819"/>
    </source>
</evidence>
<accession>A0A2N5DPD9</accession>
<protein>
    <submittedName>
        <fullName evidence="2">Glyoxalase</fullName>
    </submittedName>
</protein>
<organism evidence="2 3">
    <name type="scientific">Caulobacter zeae</name>
    <dbReference type="NCBI Taxonomy" id="2055137"/>
    <lineage>
        <taxon>Bacteria</taxon>
        <taxon>Pseudomonadati</taxon>
        <taxon>Pseudomonadota</taxon>
        <taxon>Alphaproteobacteria</taxon>
        <taxon>Caulobacterales</taxon>
        <taxon>Caulobacteraceae</taxon>
        <taxon>Caulobacter</taxon>
    </lineage>
</organism>
<proteinExistence type="predicted"/>
<keyword evidence="3" id="KW-1185">Reference proteome</keyword>
<dbReference type="PROSITE" id="PS51819">
    <property type="entry name" value="VOC"/>
    <property type="match status" value="1"/>
</dbReference>
<dbReference type="OrthoDB" id="9796521at2"/>